<gene>
    <name evidence="2" type="ORF">DSM104443_03437</name>
</gene>
<proteinExistence type="predicted"/>
<evidence type="ECO:0000313" key="2">
    <source>
        <dbReference type="EMBL" id="QJR12351.1"/>
    </source>
</evidence>
<feature type="transmembrane region" description="Helical" evidence="1">
    <location>
        <begin position="87"/>
        <end position="109"/>
    </location>
</feature>
<sequence>MALAQELVFIGFDRMQVEQALVDEGCPPSVAAEGAAAIAGAVSRRVKSPLEREFVSPVDAAYARLADRTVAAESARNLTPSSYGLGFIIKLAVAFLVVMGALVTSLDFFPRVLRPAKVEPAPVQIQLLPAENPKK</sequence>
<evidence type="ECO:0000256" key="1">
    <source>
        <dbReference type="SAM" id="Phobius"/>
    </source>
</evidence>
<keyword evidence="3" id="KW-1185">Reference proteome</keyword>
<dbReference type="EMBL" id="CP053069">
    <property type="protein sequence ID" value="QJR12351.1"/>
    <property type="molecule type" value="Genomic_DNA"/>
</dbReference>
<dbReference type="Proteomes" id="UP000501534">
    <property type="component" value="Chromosome"/>
</dbReference>
<keyword evidence="1" id="KW-1133">Transmembrane helix</keyword>
<organism evidence="2 3">
    <name type="scientific">Usitatibacter rugosus</name>
    <dbReference type="NCBI Taxonomy" id="2732067"/>
    <lineage>
        <taxon>Bacteria</taxon>
        <taxon>Pseudomonadati</taxon>
        <taxon>Pseudomonadota</taxon>
        <taxon>Betaproteobacteria</taxon>
        <taxon>Nitrosomonadales</taxon>
        <taxon>Usitatibacteraceae</taxon>
        <taxon>Usitatibacter</taxon>
    </lineage>
</organism>
<accession>A0A6M4GYK9</accession>
<name>A0A6M4GYK9_9PROT</name>
<protein>
    <submittedName>
        <fullName evidence="2">Uncharacterized protein</fullName>
    </submittedName>
</protein>
<keyword evidence="1" id="KW-0472">Membrane</keyword>
<dbReference type="KEGG" id="uru:DSM104443_03437"/>
<evidence type="ECO:0000313" key="3">
    <source>
        <dbReference type="Proteomes" id="UP000501534"/>
    </source>
</evidence>
<keyword evidence="1" id="KW-0812">Transmembrane</keyword>
<reference evidence="2 3" key="1">
    <citation type="submission" date="2020-04" db="EMBL/GenBank/DDBJ databases">
        <title>Usitatibacter rugosus gen. nov., sp. nov. and Usitatibacter palustris sp. nov., novel members of Usitatibacteraceae fam. nov. within the order Nitrosomonadales isolated from soil.</title>
        <authorList>
            <person name="Huber K.J."/>
            <person name="Neumann-Schaal M."/>
            <person name="Geppert A."/>
            <person name="Luckner M."/>
            <person name="Wanner G."/>
            <person name="Overmann J."/>
        </authorList>
    </citation>
    <scope>NUCLEOTIDE SEQUENCE [LARGE SCALE GENOMIC DNA]</scope>
    <source>
        <strain evidence="2 3">0125_3</strain>
    </source>
</reference>
<dbReference type="AlphaFoldDB" id="A0A6M4GYK9"/>